<proteinExistence type="predicted"/>
<organism evidence="2 3">
    <name type="scientific">Hibiscus sabdariffa</name>
    <name type="common">roselle</name>
    <dbReference type="NCBI Taxonomy" id="183260"/>
    <lineage>
        <taxon>Eukaryota</taxon>
        <taxon>Viridiplantae</taxon>
        <taxon>Streptophyta</taxon>
        <taxon>Embryophyta</taxon>
        <taxon>Tracheophyta</taxon>
        <taxon>Spermatophyta</taxon>
        <taxon>Magnoliopsida</taxon>
        <taxon>eudicotyledons</taxon>
        <taxon>Gunneridae</taxon>
        <taxon>Pentapetalae</taxon>
        <taxon>rosids</taxon>
        <taxon>malvids</taxon>
        <taxon>Malvales</taxon>
        <taxon>Malvaceae</taxon>
        <taxon>Malvoideae</taxon>
        <taxon>Hibiscus</taxon>
    </lineage>
</organism>
<dbReference type="EMBL" id="JBBPBN010002789">
    <property type="protein sequence ID" value="KAK8473904.1"/>
    <property type="molecule type" value="Genomic_DNA"/>
</dbReference>
<keyword evidence="1" id="KW-0812">Transmembrane</keyword>
<keyword evidence="3" id="KW-1185">Reference proteome</keyword>
<reference evidence="2 3" key="1">
    <citation type="journal article" date="2024" name="G3 (Bethesda)">
        <title>Genome assembly of Hibiscus sabdariffa L. provides insights into metabolisms of medicinal natural products.</title>
        <authorList>
            <person name="Kim T."/>
        </authorList>
    </citation>
    <scope>NUCLEOTIDE SEQUENCE [LARGE SCALE GENOMIC DNA]</scope>
    <source>
        <strain evidence="2">TK-2024</strain>
        <tissue evidence="2">Old leaves</tissue>
    </source>
</reference>
<keyword evidence="1" id="KW-0472">Membrane</keyword>
<evidence type="ECO:0000256" key="1">
    <source>
        <dbReference type="SAM" id="Phobius"/>
    </source>
</evidence>
<dbReference type="Proteomes" id="UP001396334">
    <property type="component" value="Unassembled WGS sequence"/>
</dbReference>
<accession>A0ABR1Z5G9</accession>
<sequence length="95" mass="10455">MEQKGVFFSALSVGVGIGVGLGLASGQTVNKWAGNIIADDGITGEQIEQELMRRVKDGKLSKVTFDEFPYYLRHHVPWSGMGIFSAYVAHNYQHP</sequence>
<evidence type="ECO:0000313" key="2">
    <source>
        <dbReference type="EMBL" id="KAK8473904.1"/>
    </source>
</evidence>
<comment type="caution">
    <text evidence="2">The sequence shown here is derived from an EMBL/GenBank/DDBJ whole genome shotgun (WGS) entry which is preliminary data.</text>
</comment>
<protein>
    <submittedName>
        <fullName evidence="2">Uncharacterized protein</fullName>
    </submittedName>
</protein>
<feature type="transmembrane region" description="Helical" evidence="1">
    <location>
        <begin position="6"/>
        <end position="24"/>
    </location>
</feature>
<keyword evidence="1" id="KW-1133">Transmembrane helix</keyword>
<name>A0ABR1Z5G9_9ROSI</name>
<gene>
    <name evidence="2" type="ORF">V6N11_019813</name>
</gene>
<evidence type="ECO:0000313" key="3">
    <source>
        <dbReference type="Proteomes" id="UP001396334"/>
    </source>
</evidence>